<keyword evidence="2" id="KW-1185">Reference proteome</keyword>
<proteinExistence type="predicted"/>
<sequence length="76" mass="8098">MKAVGKKGEYIGLTGVRLDGAEMIACGHLATHIVHFKKLSSLENALEAVTNSDIAASASIIDKFTENASPLGDWRQ</sequence>
<evidence type="ECO:0000313" key="2">
    <source>
        <dbReference type="Proteomes" id="UP000828941"/>
    </source>
</evidence>
<reference evidence="1 2" key="1">
    <citation type="journal article" date="2022" name="DNA Res.">
        <title>Chromosomal-level genome assembly of the orchid tree Bauhinia variegata (Leguminosae; Cercidoideae) supports the allotetraploid origin hypothesis of Bauhinia.</title>
        <authorList>
            <person name="Zhong Y."/>
            <person name="Chen Y."/>
            <person name="Zheng D."/>
            <person name="Pang J."/>
            <person name="Liu Y."/>
            <person name="Luo S."/>
            <person name="Meng S."/>
            <person name="Qian L."/>
            <person name="Wei D."/>
            <person name="Dai S."/>
            <person name="Zhou R."/>
        </authorList>
    </citation>
    <scope>NUCLEOTIDE SEQUENCE [LARGE SCALE GENOMIC DNA]</scope>
    <source>
        <strain evidence="1">BV-YZ2020</strain>
    </source>
</reference>
<comment type="caution">
    <text evidence="1">The sequence shown here is derived from an EMBL/GenBank/DDBJ whole genome shotgun (WGS) entry which is preliminary data.</text>
</comment>
<organism evidence="1 2">
    <name type="scientific">Bauhinia variegata</name>
    <name type="common">Purple orchid tree</name>
    <name type="synonym">Phanera variegata</name>
    <dbReference type="NCBI Taxonomy" id="167791"/>
    <lineage>
        <taxon>Eukaryota</taxon>
        <taxon>Viridiplantae</taxon>
        <taxon>Streptophyta</taxon>
        <taxon>Embryophyta</taxon>
        <taxon>Tracheophyta</taxon>
        <taxon>Spermatophyta</taxon>
        <taxon>Magnoliopsida</taxon>
        <taxon>eudicotyledons</taxon>
        <taxon>Gunneridae</taxon>
        <taxon>Pentapetalae</taxon>
        <taxon>rosids</taxon>
        <taxon>fabids</taxon>
        <taxon>Fabales</taxon>
        <taxon>Fabaceae</taxon>
        <taxon>Cercidoideae</taxon>
        <taxon>Cercideae</taxon>
        <taxon>Bauhiniinae</taxon>
        <taxon>Bauhinia</taxon>
    </lineage>
</organism>
<protein>
    <submittedName>
        <fullName evidence="1">Uncharacterized protein</fullName>
    </submittedName>
</protein>
<accession>A0ACB9PFZ8</accession>
<dbReference type="EMBL" id="CM039429">
    <property type="protein sequence ID" value="KAI4347407.1"/>
    <property type="molecule type" value="Genomic_DNA"/>
</dbReference>
<name>A0ACB9PFZ8_BAUVA</name>
<dbReference type="Proteomes" id="UP000828941">
    <property type="component" value="Chromosome 4"/>
</dbReference>
<gene>
    <name evidence="1" type="ORF">L6164_008222</name>
</gene>
<evidence type="ECO:0000313" key="1">
    <source>
        <dbReference type="EMBL" id="KAI4347407.1"/>
    </source>
</evidence>